<dbReference type="GeneID" id="62194057"/>
<evidence type="ECO:0000256" key="2">
    <source>
        <dbReference type="ARBA" id="ARBA00006325"/>
    </source>
</evidence>
<protein>
    <recommendedName>
        <fullName evidence="9">Transmembrane protein</fullName>
    </recommendedName>
</protein>
<sequence>MTYHDVPVGYIPPPFPSLYWPLGPSKIMYKKSFLYYSKDVWRFTVCWCIIMIVAFYTSAAAIVILTHYRGTNYGINIKGTTWLDESRDTNNAGVPDLTRRKKQSLISSMVKSNKKFLLLVVLVYLVIAAFEGFVAGSLIGVLINAIYQSGQVKMTTWLPFVYSLVVVLFNITSSYSLTSTLM</sequence>
<dbReference type="OrthoDB" id="2131401at2759"/>
<evidence type="ECO:0008006" key="9">
    <source>
        <dbReference type="Google" id="ProtNLM"/>
    </source>
</evidence>
<accession>A0A875RWQ2</accession>
<comment type="subcellular location">
    <subcellularLocation>
        <location evidence="1">Membrane</location>
        <topology evidence="1">Multi-pass membrane protein</topology>
    </subcellularLocation>
</comment>
<dbReference type="InterPro" id="IPR019334">
    <property type="entry name" value="TMEM170A/B/YPR153W-like"/>
</dbReference>
<evidence type="ECO:0000313" key="8">
    <source>
        <dbReference type="Proteomes" id="UP000662931"/>
    </source>
</evidence>
<dbReference type="GO" id="GO:0016020">
    <property type="term" value="C:membrane"/>
    <property type="evidence" value="ECO:0007669"/>
    <property type="project" value="UniProtKB-SubCell"/>
</dbReference>
<comment type="similarity">
    <text evidence="2">Belongs to the TMEM170 family.</text>
</comment>
<keyword evidence="5 6" id="KW-0472">Membrane</keyword>
<reference evidence="7" key="1">
    <citation type="submission" date="2020-10" db="EMBL/GenBank/DDBJ databases">
        <authorList>
            <person name="Roach M.J.R."/>
        </authorList>
    </citation>
    <scope>NUCLEOTIDE SEQUENCE</scope>
    <source>
        <strain evidence="7">CBS 1945</strain>
    </source>
</reference>
<organism evidence="7 8">
    <name type="scientific">Eeniella nana</name>
    <name type="common">Yeast</name>
    <name type="synonym">Brettanomyces nanus</name>
    <dbReference type="NCBI Taxonomy" id="13502"/>
    <lineage>
        <taxon>Eukaryota</taxon>
        <taxon>Fungi</taxon>
        <taxon>Dikarya</taxon>
        <taxon>Ascomycota</taxon>
        <taxon>Saccharomycotina</taxon>
        <taxon>Pichiomycetes</taxon>
        <taxon>Pichiales</taxon>
        <taxon>Pichiaceae</taxon>
        <taxon>Brettanomyces</taxon>
    </lineage>
</organism>
<dbReference type="Pfam" id="PF10190">
    <property type="entry name" value="Tmemb_170"/>
    <property type="match status" value="1"/>
</dbReference>
<feature type="transmembrane region" description="Helical" evidence="6">
    <location>
        <begin position="116"/>
        <end position="147"/>
    </location>
</feature>
<dbReference type="AlphaFoldDB" id="A0A875RWQ2"/>
<evidence type="ECO:0000256" key="5">
    <source>
        <dbReference type="ARBA" id="ARBA00023136"/>
    </source>
</evidence>
<feature type="transmembrane region" description="Helical" evidence="6">
    <location>
        <begin position="40"/>
        <end position="65"/>
    </location>
</feature>
<keyword evidence="3 6" id="KW-0812">Transmembrane</keyword>
<dbReference type="Proteomes" id="UP000662931">
    <property type="component" value="Chromosome 1"/>
</dbReference>
<gene>
    <name evidence="7" type="ORF">FOA43_000656</name>
</gene>
<proteinExistence type="inferred from homology"/>
<evidence type="ECO:0000256" key="3">
    <source>
        <dbReference type="ARBA" id="ARBA00022692"/>
    </source>
</evidence>
<dbReference type="PANTHER" id="PTHR22779">
    <property type="entry name" value="SD17342P"/>
    <property type="match status" value="1"/>
</dbReference>
<evidence type="ECO:0000256" key="4">
    <source>
        <dbReference type="ARBA" id="ARBA00022989"/>
    </source>
</evidence>
<keyword evidence="8" id="KW-1185">Reference proteome</keyword>
<dbReference type="EMBL" id="CP064812">
    <property type="protein sequence ID" value="QPG73346.1"/>
    <property type="molecule type" value="Genomic_DNA"/>
</dbReference>
<evidence type="ECO:0000256" key="6">
    <source>
        <dbReference type="SAM" id="Phobius"/>
    </source>
</evidence>
<dbReference type="RefSeq" id="XP_038776911.1">
    <property type="nucleotide sequence ID" value="XM_038920983.1"/>
</dbReference>
<evidence type="ECO:0000313" key="7">
    <source>
        <dbReference type="EMBL" id="QPG73346.1"/>
    </source>
</evidence>
<name>A0A875RWQ2_EENNA</name>
<feature type="transmembrane region" description="Helical" evidence="6">
    <location>
        <begin position="159"/>
        <end position="178"/>
    </location>
</feature>
<dbReference type="PANTHER" id="PTHR22779:SF6">
    <property type="entry name" value="SD17342P"/>
    <property type="match status" value="1"/>
</dbReference>
<dbReference type="KEGG" id="bnn:FOA43_000656"/>
<keyword evidence="4 6" id="KW-1133">Transmembrane helix</keyword>
<evidence type="ECO:0000256" key="1">
    <source>
        <dbReference type="ARBA" id="ARBA00004141"/>
    </source>
</evidence>